<organism evidence="8 9">
    <name type="scientific">Candidatus Dojkabacteria bacterium</name>
    <dbReference type="NCBI Taxonomy" id="2099670"/>
    <lineage>
        <taxon>Bacteria</taxon>
        <taxon>Candidatus Dojkabacteria</taxon>
    </lineage>
</organism>
<dbReference type="Gene3D" id="2.60.40.1120">
    <property type="entry name" value="Carboxypeptidase-like, regulatory domain"/>
    <property type="match status" value="1"/>
</dbReference>
<feature type="domain" description="Fibronectin type-III" evidence="7">
    <location>
        <begin position="355"/>
        <end position="452"/>
    </location>
</feature>
<keyword evidence="2" id="KW-0964">Secreted</keyword>
<dbReference type="AlphaFoldDB" id="A0A832QG17"/>
<reference evidence="8 9" key="1">
    <citation type="journal article" date="2020" name="Biotechnol. Biofuels">
        <title>New insights from the biogas microbiome by comprehensive genome-resolved metagenomics of nearly 1600 species originating from multiple anaerobic digesters.</title>
        <authorList>
            <person name="Campanaro S."/>
            <person name="Treu L."/>
            <person name="Rodriguez-R L.M."/>
            <person name="Kovalovszki A."/>
            <person name="Ziels R.M."/>
            <person name="Maus I."/>
            <person name="Zhu X."/>
            <person name="Kougias P.G."/>
            <person name="Basile A."/>
            <person name="Luo G."/>
            <person name="Schluter A."/>
            <person name="Konstantinidis K.T."/>
            <person name="Angelidaki I."/>
        </authorList>
    </citation>
    <scope>NUCLEOTIDE SEQUENCE [LARGE SCALE GENOMIC DNA]</scope>
    <source>
        <strain evidence="8">AS05jafATM_89</strain>
    </source>
</reference>
<keyword evidence="5" id="KW-0472">Membrane</keyword>
<keyword evidence="5" id="KW-0812">Transmembrane</keyword>
<keyword evidence="8" id="KW-0645">Protease</keyword>
<keyword evidence="5" id="KW-1133">Transmembrane helix</keyword>
<dbReference type="PANTHER" id="PTHR36108:SF13">
    <property type="entry name" value="COLOSSIN-B-RELATED"/>
    <property type="match status" value="1"/>
</dbReference>
<sequence length="813" mass="90449">MKFKTALTTICFFLLSFLLLNTFSFAYSTISIPTEVIVGVDAYSQLSLSPQNVEISQPSAVLIRSYDSNMQPRPNREIEIFIDGSSVNVTIVQPPNTDANGATEGAVSATVAGTYRVCARDITGGVSVQIQKCEILYVTPVAVPVMAAEPQYTAGTENTVSWGITGTNAYQYYVEVSTEPNFSTIHNSSGWISGISTTFSGLSSGQIYYYRVKARNQWLGESVWSNSVYSVQEASAPQITLINTSKPPGATTTTFNPDSFVSLTYRIVDNIAVVSRSIEVILPNAQKVSVPYSDVLNGDVWNVKIRLGDLPKEEGNLFSAYSFYVEAEDNVGNKSWDNSASVSFPTPEPETPPTKPGEPVVISEGYTDTPTWTWVPSYDKDGNVVTEYIVEWCQNEDFSNCEENSVRIDQNSFTPSSPLAIGNWYIRVKGVDKNGMESEWVLGMTEIKEKEEELEPEIPIDDEEPEKPQIKKIIEWTSKNITQPIADTVEKIVENTIGQLEQEEVETVAVGATLANVTLGMTMVLNLLGTVPYMIIQSSLAILSFFGFRAVGTISGYVYDSITKDPLKQVIIRVYTKDGKLIWTDVTDAHGRYKTPEIENGQYYISVSANGFSFPSSVITGTSDYPLENVYRGDTFSVSNKAIPKFSIPLDSQKATKRERISQMFLSRTKWIWRVLHLILFLIGLIFSVYAVKINPVWWTYLILFLYIPSLVLIILSFRSKKEEYGVIKNEEGKLISGLVVSLLDSEFENVVATRVTDKSGRYRFLVDKGSYSIIISNPNYILVNEEEYNNISVTSDKTSVLAPNLVVKRKSD</sequence>
<dbReference type="Pfam" id="PF13620">
    <property type="entry name" value="CarboxypepD_reg"/>
    <property type="match status" value="1"/>
</dbReference>
<evidence type="ECO:0000256" key="4">
    <source>
        <dbReference type="SAM" id="MobiDB-lite"/>
    </source>
</evidence>
<feature type="transmembrane region" description="Helical" evidence="5">
    <location>
        <begin position="671"/>
        <end position="692"/>
    </location>
</feature>
<evidence type="ECO:0000256" key="5">
    <source>
        <dbReference type="SAM" id="Phobius"/>
    </source>
</evidence>
<feature type="region of interest" description="Disordered" evidence="4">
    <location>
        <begin position="338"/>
        <end position="360"/>
    </location>
</feature>
<keyword evidence="8" id="KW-0378">Hydrolase</keyword>
<dbReference type="PANTHER" id="PTHR36108">
    <property type="entry name" value="COLOSSIN-B-RELATED"/>
    <property type="match status" value="1"/>
</dbReference>
<dbReference type="EMBL" id="DUTP01000002">
    <property type="protein sequence ID" value="HHX99283.1"/>
    <property type="molecule type" value="Genomic_DNA"/>
</dbReference>
<keyword evidence="3 6" id="KW-0732">Signal</keyword>
<feature type="domain" description="Fibronectin type-III" evidence="7">
    <location>
        <begin position="144"/>
        <end position="238"/>
    </location>
</feature>
<evidence type="ECO:0000313" key="9">
    <source>
        <dbReference type="Proteomes" id="UP000576550"/>
    </source>
</evidence>
<protein>
    <submittedName>
        <fullName evidence="8">Carboxypeptidase regulatory-like domain-containing protein</fullName>
    </submittedName>
</protein>
<feature type="compositionally biased region" description="Pro residues" evidence="4">
    <location>
        <begin position="346"/>
        <end position="356"/>
    </location>
</feature>
<accession>A0A832QG17</accession>
<dbReference type="Proteomes" id="UP000576550">
    <property type="component" value="Unassembled WGS sequence"/>
</dbReference>
<feature type="signal peptide" evidence="6">
    <location>
        <begin position="1"/>
        <end position="26"/>
    </location>
</feature>
<evidence type="ECO:0000259" key="7">
    <source>
        <dbReference type="PROSITE" id="PS50853"/>
    </source>
</evidence>
<evidence type="ECO:0000256" key="1">
    <source>
        <dbReference type="ARBA" id="ARBA00007257"/>
    </source>
</evidence>
<dbReference type="CDD" id="cd00063">
    <property type="entry name" value="FN3"/>
    <property type="match status" value="1"/>
</dbReference>
<dbReference type="SUPFAM" id="SSF49478">
    <property type="entry name" value="Cna protein B-type domain"/>
    <property type="match status" value="1"/>
</dbReference>
<evidence type="ECO:0000256" key="2">
    <source>
        <dbReference type="ARBA" id="ARBA00022525"/>
    </source>
</evidence>
<feature type="transmembrane region" description="Helical" evidence="5">
    <location>
        <begin position="540"/>
        <end position="559"/>
    </location>
</feature>
<dbReference type="GO" id="GO:0004180">
    <property type="term" value="F:carboxypeptidase activity"/>
    <property type="evidence" value="ECO:0007669"/>
    <property type="project" value="UniProtKB-KW"/>
</dbReference>
<dbReference type="SUPFAM" id="SSF49464">
    <property type="entry name" value="Carboxypeptidase regulatory domain-like"/>
    <property type="match status" value="1"/>
</dbReference>
<dbReference type="PROSITE" id="PS50853">
    <property type="entry name" value="FN3"/>
    <property type="match status" value="2"/>
</dbReference>
<dbReference type="InterPro" id="IPR036116">
    <property type="entry name" value="FN3_sf"/>
</dbReference>
<evidence type="ECO:0000256" key="3">
    <source>
        <dbReference type="ARBA" id="ARBA00022729"/>
    </source>
</evidence>
<evidence type="ECO:0000313" key="8">
    <source>
        <dbReference type="EMBL" id="HHX99283.1"/>
    </source>
</evidence>
<name>A0A832QG17_9BACT</name>
<dbReference type="InterPro" id="IPR003961">
    <property type="entry name" value="FN3_dom"/>
</dbReference>
<proteinExistence type="inferred from homology"/>
<feature type="transmembrane region" description="Helical" evidence="5">
    <location>
        <begin position="698"/>
        <end position="718"/>
    </location>
</feature>
<feature type="chain" id="PRO_5033053880" evidence="6">
    <location>
        <begin position="27"/>
        <end position="813"/>
    </location>
</feature>
<evidence type="ECO:0000256" key="6">
    <source>
        <dbReference type="SAM" id="SignalP"/>
    </source>
</evidence>
<dbReference type="InterPro" id="IPR008969">
    <property type="entry name" value="CarboxyPept-like_regulatory"/>
</dbReference>
<comment type="similarity">
    <text evidence="1">Belongs to the serine-aspartate repeat-containing protein (SDr) family.</text>
</comment>
<comment type="caution">
    <text evidence="8">The sequence shown here is derived from an EMBL/GenBank/DDBJ whole genome shotgun (WGS) entry which is preliminary data.</text>
</comment>
<dbReference type="SUPFAM" id="SSF49265">
    <property type="entry name" value="Fibronectin type III"/>
    <property type="match status" value="2"/>
</dbReference>
<keyword evidence="8" id="KW-0121">Carboxypeptidase</keyword>
<gene>
    <name evidence="8" type="ORF">GX533_01175</name>
</gene>
<dbReference type="Gene3D" id="2.60.40.10">
    <property type="entry name" value="Immunoglobulins"/>
    <property type="match status" value="3"/>
</dbReference>
<dbReference type="InterPro" id="IPR013783">
    <property type="entry name" value="Ig-like_fold"/>
</dbReference>